<dbReference type="GO" id="GO:0005737">
    <property type="term" value="C:cytoplasm"/>
    <property type="evidence" value="ECO:0007669"/>
    <property type="project" value="TreeGrafter"/>
</dbReference>
<dbReference type="PROSITE" id="PS50076">
    <property type="entry name" value="DNAJ_2"/>
    <property type="match status" value="1"/>
</dbReference>
<dbReference type="Gene3D" id="1.10.287.110">
    <property type="entry name" value="DnaJ domain"/>
    <property type="match status" value="1"/>
</dbReference>
<dbReference type="OrthoDB" id="5513657at2"/>
<comment type="caution">
    <text evidence="3">The sequence shown here is derived from an EMBL/GenBank/DDBJ whole genome shotgun (WGS) entry which is preliminary data.</text>
</comment>
<evidence type="ECO:0000313" key="3">
    <source>
        <dbReference type="EMBL" id="MRG91031.1"/>
    </source>
</evidence>
<dbReference type="InterPro" id="IPR001623">
    <property type="entry name" value="DnaJ_domain"/>
</dbReference>
<feature type="region of interest" description="Disordered" evidence="1">
    <location>
        <begin position="353"/>
        <end position="380"/>
    </location>
</feature>
<feature type="region of interest" description="Disordered" evidence="1">
    <location>
        <begin position="82"/>
        <end position="150"/>
    </location>
</feature>
<dbReference type="PANTHER" id="PTHR43096:SF10">
    <property type="entry name" value="CHAPERONE PROTEIN DNAJ A6, CHLOROPLASTIC"/>
    <property type="match status" value="1"/>
</dbReference>
<dbReference type="SUPFAM" id="SSF46565">
    <property type="entry name" value="Chaperone J-domain"/>
    <property type="match status" value="1"/>
</dbReference>
<reference evidence="3 4" key="1">
    <citation type="submission" date="2019-10" db="EMBL/GenBank/DDBJ databases">
        <title>A soil myxobacterium in the family Polyangiaceae.</title>
        <authorList>
            <person name="Li Y."/>
            <person name="Wang J."/>
        </authorList>
    </citation>
    <scope>NUCLEOTIDE SEQUENCE [LARGE SCALE GENOMIC DNA]</scope>
    <source>
        <strain evidence="3 4">DSM 14734</strain>
    </source>
</reference>
<feature type="region of interest" description="Disordered" evidence="1">
    <location>
        <begin position="315"/>
        <end position="335"/>
    </location>
</feature>
<dbReference type="PRINTS" id="PR00625">
    <property type="entry name" value="JDOMAIN"/>
</dbReference>
<organism evidence="3 4">
    <name type="scientific">Polyangium spumosum</name>
    <dbReference type="NCBI Taxonomy" id="889282"/>
    <lineage>
        <taxon>Bacteria</taxon>
        <taxon>Pseudomonadati</taxon>
        <taxon>Myxococcota</taxon>
        <taxon>Polyangia</taxon>
        <taxon>Polyangiales</taxon>
        <taxon>Polyangiaceae</taxon>
        <taxon>Polyangium</taxon>
    </lineage>
</organism>
<dbReference type="EMBL" id="WJIE01000001">
    <property type="protein sequence ID" value="MRG91031.1"/>
    <property type="molecule type" value="Genomic_DNA"/>
</dbReference>
<gene>
    <name evidence="3" type="ORF">GF068_03715</name>
</gene>
<dbReference type="GO" id="GO:0051082">
    <property type="term" value="F:unfolded protein binding"/>
    <property type="evidence" value="ECO:0007669"/>
    <property type="project" value="TreeGrafter"/>
</dbReference>
<dbReference type="Pfam" id="PF14559">
    <property type="entry name" value="TPR_19"/>
    <property type="match status" value="1"/>
</dbReference>
<feature type="compositionally biased region" description="Low complexity" evidence="1">
    <location>
        <begin position="89"/>
        <end position="110"/>
    </location>
</feature>
<dbReference type="SMART" id="SM00271">
    <property type="entry name" value="DnaJ"/>
    <property type="match status" value="1"/>
</dbReference>
<name>A0A6N7PQ96_9BACT</name>
<dbReference type="InterPro" id="IPR011990">
    <property type="entry name" value="TPR-like_helical_dom_sf"/>
</dbReference>
<evidence type="ECO:0000259" key="2">
    <source>
        <dbReference type="PROSITE" id="PS50076"/>
    </source>
</evidence>
<dbReference type="Proteomes" id="UP000440224">
    <property type="component" value="Unassembled WGS sequence"/>
</dbReference>
<dbReference type="AlphaFoldDB" id="A0A6N7PQ96"/>
<dbReference type="PANTHER" id="PTHR43096">
    <property type="entry name" value="DNAJ HOMOLOG 1, MITOCHONDRIAL-RELATED"/>
    <property type="match status" value="1"/>
</dbReference>
<sequence length="572" mass="62640">MLGFESATSGFPMVRVPRPVPGCDIKSLPMRPDEAYLLSRIDGVVSERELSLITGLSQAEVTTALDRLFVLGAVDFNEPKAPVSRRAYPSVAPTSSSVSSRGGEGPSSRSFDAGFGAGPSSRRFEATVETPPASRRSFEPLAELPPPTRRSIELSAERRSGTDTGVEAPPVTRRGIELTVEQPPRIVDPELEEPVELDHAKKKRVLEIHDALDERNHYELLGVPTDADKKAIKSAYWVLAPEFHPDKYFRKKLGSYKQRIEAIFDRLTLAHDVLTSKQRRAEYDAYLEQTRRNRTMAALLEHDPTDIPAVVAAAEDPPASVPPTSAGRLVGEDTSPESVRLRRTFSAKLGSNPLRRAAGDVGGAPAVPVTQAPPAGDHTRRYDATRNEARRLQLERYVLAAKVALERKDLAAAANAYRLAVALAPEDEGLARKAAEIQQQAAAELADGFLRQAEYEASQGRWSEAAMSFANVCKARGDDPRPHERVAFCTLKTGQNNRRAIDFARRAVKLAPGVGEYRLTLARAYMAAGLETSARVEMERAAELSPNDARMREAIAQLRAQMKKQDGGDPEK</sequence>
<evidence type="ECO:0000313" key="4">
    <source>
        <dbReference type="Proteomes" id="UP000440224"/>
    </source>
</evidence>
<protein>
    <submittedName>
        <fullName evidence="3">DnaJ domain-containing protein</fullName>
    </submittedName>
</protein>
<dbReference type="GO" id="GO:0042026">
    <property type="term" value="P:protein refolding"/>
    <property type="evidence" value="ECO:0007669"/>
    <property type="project" value="TreeGrafter"/>
</dbReference>
<dbReference type="SUPFAM" id="SSF48452">
    <property type="entry name" value="TPR-like"/>
    <property type="match status" value="1"/>
</dbReference>
<dbReference type="Gene3D" id="1.25.40.10">
    <property type="entry name" value="Tetratricopeptide repeat domain"/>
    <property type="match status" value="1"/>
</dbReference>
<dbReference type="InterPro" id="IPR036869">
    <property type="entry name" value="J_dom_sf"/>
</dbReference>
<feature type="compositionally biased region" description="Low complexity" evidence="1">
    <location>
        <begin position="363"/>
        <end position="376"/>
    </location>
</feature>
<accession>A0A6N7PQ96</accession>
<dbReference type="CDD" id="cd06257">
    <property type="entry name" value="DnaJ"/>
    <property type="match status" value="1"/>
</dbReference>
<evidence type="ECO:0000256" key="1">
    <source>
        <dbReference type="SAM" id="MobiDB-lite"/>
    </source>
</evidence>
<feature type="domain" description="J" evidence="2">
    <location>
        <begin position="216"/>
        <end position="287"/>
    </location>
</feature>
<keyword evidence="4" id="KW-1185">Reference proteome</keyword>
<proteinExistence type="predicted"/>
<dbReference type="Pfam" id="PF00226">
    <property type="entry name" value="DnaJ"/>
    <property type="match status" value="1"/>
</dbReference>